<reference evidence="1" key="1">
    <citation type="submission" date="2025-08" db="UniProtKB">
        <authorList>
            <consortium name="Ensembl"/>
        </authorList>
    </citation>
    <scope>IDENTIFICATION</scope>
</reference>
<evidence type="ECO:0000313" key="2">
    <source>
        <dbReference type="Proteomes" id="UP000694545"/>
    </source>
</evidence>
<name>A0A8D2IYZ0_VARKO</name>
<protein>
    <submittedName>
        <fullName evidence="1">Uncharacterized protein</fullName>
    </submittedName>
</protein>
<dbReference type="Ensembl" id="ENSVKKT00000004504.1">
    <property type="protein sequence ID" value="ENSVKKP00000004378.1"/>
    <property type="gene ID" value="ENSVKKG00000003279.1"/>
</dbReference>
<evidence type="ECO:0000313" key="1">
    <source>
        <dbReference type="Ensembl" id="ENSVKKP00000004378.1"/>
    </source>
</evidence>
<proteinExistence type="predicted"/>
<keyword evidence="2" id="KW-1185">Reference proteome</keyword>
<organism evidence="1 2">
    <name type="scientific">Varanus komodoensis</name>
    <name type="common">Komodo dragon</name>
    <dbReference type="NCBI Taxonomy" id="61221"/>
    <lineage>
        <taxon>Eukaryota</taxon>
        <taxon>Metazoa</taxon>
        <taxon>Chordata</taxon>
        <taxon>Craniata</taxon>
        <taxon>Vertebrata</taxon>
        <taxon>Euteleostomi</taxon>
        <taxon>Lepidosauria</taxon>
        <taxon>Squamata</taxon>
        <taxon>Bifurcata</taxon>
        <taxon>Unidentata</taxon>
        <taxon>Episquamata</taxon>
        <taxon>Toxicofera</taxon>
        <taxon>Anguimorpha</taxon>
        <taxon>Paleoanguimorpha</taxon>
        <taxon>Varanoidea</taxon>
        <taxon>Varanidae</taxon>
        <taxon>Varanus</taxon>
    </lineage>
</organism>
<accession>A0A8D2IYZ0</accession>
<dbReference type="Proteomes" id="UP000694545">
    <property type="component" value="Unplaced"/>
</dbReference>
<sequence length="170" mass="19835">MCVPLLLQEKSDLVEAYVEGRPDLQQQLLQLLDSWFVPSFQITDIVRQYQGLPNVRTEKINYRMLNKMVFKFLNKYNLDPALCPHVVNQRHMGTLKYLLHKRFVEVRAGEYVWAGGTEARGLSMPRTLHEVVWGFLLQKSMTQEIWADHIQVRVAVIVLLFLSPALKKEI</sequence>
<reference evidence="1" key="2">
    <citation type="submission" date="2025-09" db="UniProtKB">
        <authorList>
            <consortium name="Ensembl"/>
        </authorList>
    </citation>
    <scope>IDENTIFICATION</scope>
</reference>
<dbReference type="AlphaFoldDB" id="A0A8D2IYZ0"/>